<dbReference type="Proteomes" id="UP001169066">
    <property type="component" value="Unassembled WGS sequence"/>
</dbReference>
<organism evidence="2 3">
    <name type="scientific">Sulfurovum xiamenensis</name>
    <dbReference type="NCBI Taxonomy" id="3019066"/>
    <lineage>
        <taxon>Bacteria</taxon>
        <taxon>Pseudomonadati</taxon>
        <taxon>Campylobacterota</taxon>
        <taxon>Epsilonproteobacteria</taxon>
        <taxon>Campylobacterales</taxon>
        <taxon>Sulfurovaceae</taxon>
        <taxon>Sulfurovum</taxon>
    </lineage>
</organism>
<evidence type="ECO:0000313" key="3">
    <source>
        <dbReference type="Proteomes" id="UP001169066"/>
    </source>
</evidence>
<dbReference type="InterPro" id="IPR014444">
    <property type="entry name" value="PH1575-like"/>
</dbReference>
<evidence type="ECO:0000313" key="2">
    <source>
        <dbReference type="EMBL" id="MDM5264242.1"/>
    </source>
</evidence>
<dbReference type="InterPro" id="IPR036075">
    <property type="entry name" value="ARMT-1-like_metal-bd_sf"/>
</dbReference>
<sequence length="275" mass="30975">MNIKPDCLSCLFDQALRVTKLLKLDDATSKEVFDKTAQVLIEHTMSSTPPQIAKDIYQAISDVTGEKDPVALAKEQATKEALKIDTSRIHTIPDVLKMAVIGNVIDFGSQKQFDLNQMILYHLHRTFAIDHTLEFMEELQHAKEMVLIGDNVGEHIFDKLLIESIKKIYDITVHYFVRGTPIINDVTIKEGQLLKDCAHIVDTGVKTPGFDLEEANSASKEIFDRADIVLAKGMGNFESLYHVANRPIYYLFVVKCSVVAEEIGHNIKDLIFKKS</sequence>
<keyword evidence="3" id="KW-1185">Reference proteome</keyword>
<reference evidence="2" key="1">
    <citation type="submission" date="2023-01" db="EMBL/GenBank/DDBJ databases">
        <title>Sulfurovum sp. XTW-4 genome assembly.</title>
        <authorList>
            <person name="Wang J."/>
        </authorList>
    </citation>
    <scope>NUCLEOTIDE SEQUENCE</scope>
    <source>
        <strain evidence="2">XTW-4</strain>
    </source>
</reference>
<dbReference type="EMBL" id="JAQIBC010000006">
    <property type="protein sequence ID" value="MDM5264242.1"/>
    <property type="molecule type" value="Genomic_DNA"/>
</dbReference>
<feature type="domain" description="Damage-control phosphatase ARMT1-like metal-binding" evidence="1">
    <location>
        <begin position="4"/>
        <end position="269"/>
    </location>
</feature>
<dbReference type="SUPFAM" id="SSF111321">
    <property type="entry name" value="AF1104-like"/>
    <property type="match status" value="1"/>
</dbReference>
<protein>
    <submittedName>
        <fullName evidence="2">ARMT1-like domain-containing protein</fullName>
    </submittedName>
</protein>
<comment type="caution">
    <text evidence="2">The sequence shown here is derived from an EMBL/GenBank/DDBJ whole genome shotgun (WGS) entry which is preliminary data.</text>
</comment>
<dbReference type="Gene3D" id="3.40.50.10880">
    <property type="entry name" value="Uncharacterised protein PF01937, DUF89, domain 3"/>
    <property type="match status" value="1"/>
</dbReference>
<dbReference type="RefSeq" id="WP_289402161.1">
    <property type="nucleotide sequence ID" value="NZ_JAQIBC010000006.1"/>
</dbReference>
<gene>
    <name evidence="2" type="ORF">PF327_08555</name>
</gene>
<accession>A0ABT7QT29</accession>
<proteinExistence type="predicted"/>
<dbReference type="InterPro" id="IPR002791">
    <property type="entry name" value="ARMT1-like_metal-bd"/>
</dbReference>
<evidence type="ECO:0000259" key="1">
    <source>
        <dbReference type="Pfam" id="PF01937"/>
    </source>
</evidence>
<dbReference type="Pfam" id="PF01937">
    <property type="entry name" value="ARMT1-like_dom"/>
    <property type="match status" value="1"/>
</dbReference>
<name>A0ABT7QT29_9BACT</name>
<dbReference type="PIRSF" id="PIRSF006593">
    <property type="entry name" value="UCP006593"/>
    <property type="match status" value="1"/>
</dbReference>